<feature type="domain" description="tRNA(Ile)-lysidine/2-thiocytidine synthase N-terminal" evidence="7">
    <location>
        <begin position="1"/>
        <end position="165"/>
    </location>
</feature>
<dbReference type="STRING" id="121821.GCA_001870675_02328"/>
<evidence type="ECO:0000313" key="9">
    <source>
        <dbReference type="Proteomes" id="UP000249364"/>
    </source>
</evidence>
<keyword evidence="1 6" id="KW-0436">Ligase</keyword>
<proteinExistence type="inferred from homology"/>
<dbReference type="Gene3D" id="3.40.50.620">
    <property type="entry name" value="HUPs"/>
    <property type="match status" value="1"/>
</dbReference>
<protein>
    <recommendedName>
        <fullName evidence="6">tRNA(Ile)-lysidine synthase</fullName>
        <ecNumber evidence="6">6.3.4.19</ecNumber>
    </recommendedName>
    <alternativeName>
        <fullName evidence="6">tRNA(Ile)-2-lysyl-cytidine synthase</fullName>
    </alternativeName>
    <alternativeName>
        <fullName evidence="6">tRNA(Ile)-lysidine synthetase</fullName>
    </alternativeName>
</protein>
<name>A0A2W7QWT8_9RHOB</name>
<keyword evidence="3" id="KW-0547">Nucleotide-binding</keyword>
<dbReference type="SUPFAM" id="SSF52402">
    <property type="entry name" value="Adenine nucleotide alpha hydrolases-like"/>
    <property type="match status" value="1"/>
</dbReference>
<keyword evidence="6" id="KW-0963">Cytoplasm</keyword>
<evidence type="ECO:0000256" key="6">
    <source>
        <dbReference type="HAMAP-Rule" id="MF_01161"/>
    </source>
</evidence>
<gene>
    <name evidence="6" type="primary">tilS</name>
    <name evidence="8" type="ORF">LY56_00255</name>
</gene>
<dbReference type="EC" id="6.3.4.19" evidence="6"/>
<reference evidence="8 9" key="1">
    <citation type="submission" date="2018-06" db="EMBL/GenBank/DDBJ databases">
        <title>Genomic Encyclopedia of Archaeal and Bacterial Type Strains, Phase II (KMG-II): from individual species to whole genera.</title>
        <authorList>
            <person name="Goeker M."/>
        </authorList>
    </citation>
    <scope>NUCLEOTIDE SEQUENCE [LARGE SCALE GENOMIC DNA]</scope>
    <source>
        <strain evidence="8 9">DSM 13087</strain>
    </source>
</reference>
<dbReference type="InterPro" id="IPR012795">
    <property type="entry name" value="tRNA_Ile_lys_synt_N"/>
</dbReference>
<evidence type="ECO:0000256" key="5">
    <source>
        <dbReference type="ARBA" id="ARBA00048539"/>
    </source>
</evidence>
<dbReference type="PANTHER" id="PTHR43033">
    <property type="entry name" value="TRNA(ILE)-LYSIDINE SYNTHASE-RELATED"/>
    <property type="match status" value="1"/>
</dbReference>
<dbReference type="InterPro" id="IPR011063">
    <property type="entry name" value="TilS/TtcA_N"/>
</dbReference>
<comment type="caution">
    <text evidence="6">Lacks conserved residue(s) required for the propagation of feature annotation.</text>
</comment>
<dbReference type="Pfam" id="PF01171">
    <property type="entry name" value="ATP_bind_3"/>
    <property type="match status" value="1"/>
</dbReference>
<sequence length="380" mass="41698">MALMHLAQHWGGASLHVATVNHNLRPEAAQEAAFVAQTARELGLSHDTLVWDGWDKHGNLQDAARQARRALLADWATRQGVQAVLLGHTQDDQAETFLMRLARGSGVDGLAAMAPVRDAAGVRWMRPLLEITRADLRDWMRANELAWVDDPGNEDSQYDRIKARQALDLLAPLGLTRARLSQTAAHMAQARTVLNEAAATAARDICRFEHGDIVFDASALDALPADTRDRLVARALCEVASNSYRPRLSALRAAQAAPSATLHGCRITRNSRELRITREAHAVRDLRAPLDSLWDGRWRICPPAGLDRPSRFDIAPLGEAGLALCPDRAGWRLPRLSLLASPAIWHGARLIAAPLAGFAPEWQVCAREPQESLPLAPYSH</sequence>
<dbReference type="CDD" id="cd01992">
    <property type="entry name" value="TilS_N"/>
    <property type="match status" value="1"/>
</dbReference>
<dbReference type="EMBL" id="QKZQ01000001">
    <property type="protein sequence ID" value="PZX48107.1"/>
    <property type="molecule type" value="Genomic_DNA"/>
</dbReference>
<organism evidence="8 9">
    <name type="scientific">Roseinatronobacter thiooxidans</name>
    <dbReference type="NCBI Taxonomy" id="121821"/>
    <lineage>
        <taxon>Bacteria</taxon>
        <taxon>Pseudomonadati</taxon>
        <taxon>Pseudomonadota</taxon>
        <taxon>Alphaproteobacteria</taxon>
        <taxon>Rhodobacterales</taxon>
        <taxon>Paracoccaceae</taxon>
        <taxon>Roseinatronobacter</taxon>
    </lineage>
</organism>
<dbReference type="PANTHER" id="PTHR43033:SF1">
    <property type="entry name" value="TRNA(ILE)-LYSIDINE SYNTHASE-RELATED"/>
    <property type="match status" value="1"/>
</dbReference>
<dbReference type="InterPro" id="IPR012094">
    <property type="entry name" value="tRNA_Ile_lys_synt"/>
</dbReference>
<evidence type="ECO:0000259" key="7">
    <source>
        <dbReference type="Pfam" id="PF01171"/>
    </source>
</evidence>
<dbReference type="AlphaFoldDB" id="A0A2W7QWT8"/>
<comment type="caution">
    <text evidence="8">The sequence shown here is derived from an EMBL/GenBank/DDBJ whole genome shotgun (WGS) entry which is preliminary data.</text>
</comment>
<evidence type="ECO:0000256" key="2">
    <source>
        <dbReference type="ARBA" id="ARBA00022694"/>
    </source>
</evidence>
<dbReference type="HAMAP" id="MF_01161">
    <property type="entry name" value="tRNA_Ile_lys_synt"/>
    <property type="match status" value="1"/>
</dbReference>
<dbReference type="GO" id="GO:0005524">
    <property type="term" value="F:ATP binding"/>
    <property type="evidence" value="ECO:0007669"/>
    <property type="project" value="UniProtKB-KW"/>
</dbReference>
<dbReference type="GO" id="GO:0006400">
    <property type="term" value="P:tRNA modification"/>
    <property type="evidence" value="ECO:0007669"/>
    <property type="project" value="UniProtKB-UniRule"/>
</dbReference>
<evidence type="ECO:0000256" key="1">
    <source>
        <dbReference type="ARBA" id="ARBA00022598"/>
    </source>
</evidence>
<comment type="catalytic activity">
    <reaction evidence="5 6">
        <text>cytidine(34) in tRNA(Ile2) + L-lysine + ATP = lysidine(34) in tRNA(Ile2) + AMP + diphosphate + H(+)</text>
        <dbReference type="Rhea" id="RHEA:43744"/>
        <dbReference type="Rhea" id="RHEA-COMP:10625"/>
        <dbReference type="Rhea" id="RHEA-COMP:10670"/>
        <dbReference type="ChEBI" id="CHEBI:15378"/>
        <dbReference type="ChEBI" id="CHEBI:30616"/>
        <dbReference type="ChEBI" id="CHEBI:32551"/>
        <dbReference type="ChEBI" id="CHEBI:33019"/>
        <dbReference type="ChEBI" id="CHEBI:82748"/>
        <dbReference type="ChEBI" id="CHEBI:83665"/>
        <dbReference type="ChEBI" id="CHEBI:456215"/>
        <dbReference type="EC" id="6.3.4.19"/>
    </reaction>
</comment>
<evidence type="ECO:0000313" key="8">
    <source>
        <dbReference type="EMBL" id="PZX48107.1"/>
    </source>
</evidence>
<dbReference type="GO" id="GO:0032267">
    <property type="term" value="F:tRNA(Ile)-lysidine synthase activity"/>
    <property type="evidence" value="ECO:0007669"/>
    <property type="project" value="UniProtKB-EC"/>
</dbReference>
<comment type="similarity">
    <text evidence="6">Belongs to the tRNA(Ile)-lysidine synthase family.</text>
</comment>
<dbReference type="GO" id="GO:0005737">
    <property type="term" value="C:cytoplasm"/>
    <property type="evidence" value="ECO:0007669"/>
    <property type="project" value="UniProtKB-SubCell"/>
</dbReference>
<evidence type="ECO:0000256" key="3">
    <source>
        <dbReference type="ARBA" id="ARBA00022741"/>
    </source>
</evidence>
<accession>A0A2W7QWT8</accession>
<keyword evidence="9" id="KW-1185">Reference proteome</keyword>
<keyword evidence="4" id="KW-0067">ATP-binding</keyword>
<keyword evidence="2 6" id="KW-0819">tRNA processing</keyword>
<comment type="subcellular location">
    <subcellularLocation>
        <location evidence="6">Cytoplasm</location>
    </subcellularLocation>
</comment>
<dbReference type="InterPro" id="IPR014729">
    <property type="entry name" value="Rossmann-like_a/b/a_fold"/>
</dbReference>
<dbReference type="Proteomes" id="UP000249364">
    <property type="component" value="Unassembled WGS sequence"/>
</dbReference>
<evidence type="ECO:0000256" key="4">
    <source>
        <dbReference type="ARBA" id="ARBA00022840"/>
    </source>
</evidence>
<comment type="function">
    <text evidence="6">Ligates lysine onto the cytidine present at position 34 of the AUA codon-specific tRNA(Ile) that contains the anticodon CAU, in an ATP-dependent manner. Cytidine is converted to lysidine, thus changing the amino acid specificity of the tRNA from methionine to isoleucine.</text>
</comment>
<dbReference type="NCBIfam" id="TIGR02432">
    <property type="entry name" value="lysidine_TilS_N"/>
    <property type="match status" value="1"/>
</dbReference>